<dbReference type="PANTHER" id="PTHR12147">
    <property type="entry name" value="METALLOPEPTIDASE M28 FAMILY MEMBER"/>
    <property type="match status" value="1"/>
</dbReference>
<dbReference type="GO" id="GO:0008235">
    <property type="term" value="F:metalloexopeptidase activity"/>
    <property type="evidence" value="ECO:0007669"/>
    <property type="project" value="InterPro"/>
</dbReference>
<protein>
    <recommendedName>
        <fullName evidence="3">Peptidase M28 domain-containing protein</fullName>
    </recommendedName>
</protein>
<evidence type="ECO:0000256" key="1">
    <source>
        <dbReference type="SAM" id="MobiDB-lite"/>
    </source>
</evidence>
<dbReference type="GO" id="GO:0006508">
    <property type="term" value="P:proteolysis"/>
    <property type="evidence" value="ECO:0007669"/>
    <property type="project" value="InterPro"/>
</dbReference>
<feature type="region of interest" description="Disordered" evidence="1">
    <location>
        <begin position="443"/>
        <end position="467"/>
    </location>
</feature>
<feature type="compositionally biased region" description="Basic residues" evidence="1">
    <location>
        <begin position="1"/>
        <end position="11"/>
    </location>
</feature>
<proteinExistence type="predicted"/>
<dbReference type="Gene3D" id="3.40.630.10">
    <property type="entry name" value="Zn peptidases"/>
    <property type="match status" value="1"/>
</dbReference>
<keyword evidence="2" id="KW-1133">Transmembrane helix</keyword>
<dbReference type="EMBL" id="VSSQ01000881">
    <property type="protein sequence ID" value="MPM02597.1"/>
    <property type="molecule type" value="Genomic_DNA"/>
</dbReference>
<dbReference type="PANTHER" id="PTHR12147:SF26">
    <property type="entry name" value="PEPTIDASE M28 DOMAIN-CONTAINING PROTEIN"/>
    <property type="match status" value="1"/>
</dbReference>
<feature type="transmembrane region" description="Helical" evidence="2">
    <location>
        <begin position="222"/>
        <end position="242"/>
    </location>
</feature>
<accession>A0A644WGA0</accession>
<keyword evidence="2" id="KW-0812">Transmembrane</keyword>
<evidence type="ECO:0000259" key="3">
    <source>
        <dbReference type="Pfam" id="PF04389"/>
    </source>
</evidence>
<keyword evidence="2" id="KW-0472">Membrane</keyword>
<sequence length="467" mass="51816">MRFPVFRKRSKAPSLAPEQHEHRRQKIETLKAGRLAALALSFTSDIIEKYGPRLAGSEASLHAAQEIRSSYEPFCDHSETESVDIDTSFHSFPLQLALYLYPAILSLLLVGLPYLGLLLFLAYLWYAARTLYLYKPIGKLGKHSVEGMNVYAVLEPKQEVLHTLLFTSHHDSAPLFHYNRLDRIAYAKKVALPVLLFLLAGLFNATHMITELLEGRLFAFSLPPIGMGVIGILLLGATPLLLPLRSFYSHEGSPGAGDNLASVGMTVQLARYFHWKKSCNTPLSHTRLIFCSFDGEESGLQGSKAWYEKHKAELGGSLVLNFDSIYHADKLTFLERDINGTQALSYRLARRCVQIAKAMGYEAVSESIPRLAGGTDAACASLAGLEATTLTSVAWDDRSKPSVYHTERDVVSAIDGKAVEMALSIAIRLVELVDSNRLWDVGEMPSPKEQEPEEGDPKLVFTKLTHR</sequence>
<dbReference type="InterPro" id="IPR007484">
    <property type="entry name" value="Peptidase_M28"/>
</dbReference>
<evidence type="ECO:0000313" key="4">
    <source>
        <dbReference type="EMBL" id="MPM02597.1"/>
    </source>
</evidence>
<dbReference type="SUPFAM" id="SSF53187">
    <property type="entry name" value="Zn-dependent exopeptidases"/>
    <property type="match status" value="1"/>
</dbReference>
<organism evidence="4">
    <name type="scientific">bioreactor metagenome</name>
    <dbReference type="NCBI Taxonomy" id="1076179"/>
    <lineage>
        <taxon>unclassified sequences</taxon>
        <taxon>metagenomes</taxon>
        <taxon>ecological metagenomes</taxon>
    </lineage>
</organism>
<comment type="caution">
    <text evidence="4">The sequence shown here is derived from an EMBL/GenBank/DDBJ whole genome shotgun (WGS) entry which is preliminary data.</text>
</comment>
<dbReference type="Pfam" id="PF04389">
    <property type="entry name" value="Peptidase_M28"/>
    <property type="match status" value="1"/>
</dbReference>
<dbReference type="AlphaFoldDB" id="A0A644WGA0"/>
<feature type="transmembrane region" description="Helical" evidence="2">
    <location>
        <begin position="99"/>
        <end position="126"/>
    </location>
</feature>
<gene>
    <name evidence="4" type="ORF">SDC9_48846</name>
</gene>
<dbReference type="InterPro" id="IPR045175">
    <property type="entry name" value="M28_fam"/>
</dbReference>
<name>A0A644WGA0_9ZZZZ</name>
<evidence type="ECO:0000256" key="2">
    <source>
        <dbReference type="SAM" id="Phobius"/>
    </source>
</evidence>
<feature type="transmembrane region" description="Helical" evidence="2">
    <location>
        <begin position="190"/>
        <end position="210"/>
    </location>
</feature>
<feature type="region of interest" description="Disordered" evidence="1">
    <location>
        <begin position="1"/>
        <end position="23"/>
    </location>
</feature>
<feature type="domain" description="Peptidase M28" evidence="3">
    <location>
        <begin position="250"/>
        <end position="427"/>
    </location>
</feature>
<reference evidence="4" key="1">
    <citation type="submission" date="2019-08" db="EMBL/GenBank/DDBJ databases">
        <authorList>
            <person name="Kucharzyk K."/>
            <person name="Murdoch R.W."/>
            <person name="Higgins S."/>
            <person name="Loffler F."/>
        </authorList>
    </citation>
    <scope>NUCLEOTIDE SEQUENCE</scope>
</reference>